<dbReference type="Gene3D" id="3.30.70.930">
    <property type="match status" value="1"/>
</dbReference>
<dbReference type="NCBIfam" id="TIGR00106">
    <property type="entry name" value="MTH1187 family thiamine-binding protein"/>
    <property type="match status" value="1"/>
</dbReference>
<comment type="caution">
    <text evidence="3">The sequence shown here is derived from an EMBL/GenBank/DDBJ whole genome shotgun (WGS) entry which is preliminary data.</text>
</comment>
<dbReference type="RefSeq" id="WP_054672686.1">
    <property type="nucleotide sequence ID" value="NZ_BMOF01000089.1"/>
</dbReference>
<dbReference type="InterPro" id="IPR029756">
    <property type="entry name" value="MTH1187/YkoF-like"/>
</dbReference>
<evidence type="ECO:0000313" key="4">
    <source>
        <dbReference type="Proteomes" id="UP000637720"/>
    </source>
</evidence>
<sequence length="99" mass="10608">MAILEISVTPVGTGSPSFSSVVAAACRAIEAKGLPYQVTPTATVIEGPLDQLLACVQDVHRACLQSGATRLVTHITIDDRQDKPLTMIQQVETVREQLH</sequence>
<dbReference type="PANTHER" id="PTHR33777:SF1">
    <property type="entry name" value="UPF0045 PROTEIN ECM15"/>
    <property type="match status" value="1"/>
</dbReference>
<reference evidence="3" key="2">
    <citation type="submission" date="2020-09" db="EMBL/GenBank/DDBJ databases">
        <authorList>
            <person name="Sun Q."/>
            <person name="Ohkuma M."/>
        </authorList>
    </citation>
    <scope>NUCLEOTIDE SEQUENCE</scope>
    <source>
        <strain evidence="3">JCM 14719</strain>
    </source>
</reference>
<dbReference type="InterPro" id="IPR002767">
    <property type="entry name" value="Thiamine_BP"/>
</dbReference>
<dbReference type="AlphaFoldDB" id="A0A8J3FD07"/>
<organism evidence="3 4">
    <name type="scientific">Calditerricola satsumensis</name>
    <dbReference type="NCBI Taxonomy" id="373054"/>
    <lineage>
        <taxon>Bacteria</taxon>
        <taxon>Bacillati</taxon>
        <taxon>Bacillota</taxon>
        <taxon>Bacilli</taxon>
        <taxon>Bacillales</taxon>
        <taxon>Bacillaceae</taxon>
        <taxon>Calditerricola</taxon>
    </lineage>
</organism>
<dbReference type="GO" id="GO:0005829">
    <property type="term" value="C:cytosol"/>
    <property type="evidence" value="ECO:0007669"/>
    <property type="project" value="TreeGrafter"/>
</dbReference>
<comment type="similarity">
    <text evidence="1">Belongs to the UPF0045 family.</text>
</comment>
<dbReference type="EMBL" id="BMOF01000089">
    <property type="protein sequence ID" value="GGK08633.1"/>
    <property type="molecule type" value="Genomic_DNA"/>
</dbReference>
<name>A0A8J3FD07_9BACI</name>
<keyword evidence="4" id="KW-1185">Reference proteome</keyword>
<proteinExistence type="inferred from homology"/>
<dbReference type="Pfam" id="PF01910">
    <property type="entry name" value="Thiamine_BP"/>
    <property type="match status" value="1"/>
</dbReference>
<evidence type="ECO:0000256" key="1">
    <source>
        <dbReference type="ARBA" id="ARBA00010272"/>
    </source>
</evidence>
<dbReference type="InterPro" id="IPR051614">
    <property type="entry name" value="UPF0045_domain"/>
</dbReference>
<evidence type="ECO:0000259" key="2">
    <source>
        <dbReference type="Pfam" id="PF01910"/>
    </source>
</evidence>
<reference evidence="3" key="1">
    <citation type="journal article" date="2014" name="Int. J. Syst. Evol. Microbiol.">
        <title>Complete genome sequence of Corynebacterium casei LMG S-19264T (=DSM 44701T), isolated from a smear-ripened cheese.</title>
        <authorList>
            <consortium name="US DOE Joint Genome Institute (JGI-PGF)"/>
            <person name="Walter F."/>
            <person name="Albersmeier A."/>
            <person name="Kalinowski J."/>
            <person name="Ruckert C."/>
        </authorList>
    </citation>
    <scope>NUCLEOTIDE SEQUENCE</scope>
    <source>
        <strain evidence="3">JCM 14719</strain>
    </source>
</reference>
<protein>
    <recommendedName>
        <fullName evidence="2">Thiamine-binding protein domain-containing protein</fullName>
    </recommendedName>
</protein>
<gene>
    <name evidence="3" type="ORF">GCM10007043_23380</name>
</gene>
<accession>A0A8J3FD07</accession>
<dbReference type="SUPFAM" id="SSF89957">
    <property type="entry name" value="MTH1187/YkoF-like"/>
    <property type="match status" value="1"/>
</dbReference>
<dbReference type="PANTHER" id="PTHR33777">
    <property type="entry name" value="UPF0045 PROTEIN ECM15"/>
    <property type="match status" value="1"/>
</dbReference>
<dbReference type="Proteomes" id="UP000637720">
    <property type="component" value="Unassembled WGS sequence"/>
</dbReference>
<feature type="domain" description="Thiamine-binding protein" evidence="2">
    <location>
        <begin position="5"/>
        <end position="94"/>
    </location>
</feature>
<evidence type="ECO:0000313" key="3">
    <source>
        <dbReference type="EMBL" id="GGK08633.1"/>
    </source>
</evidence>